<keyword evidence="3 4" id="KW-0413">Isomerase</keyword>
<dbReference type="PANTHER" id="PTHR11142:SF0">
    <property type="entry name" value="TRNA PSEUDOURIDINE SYNTHASE-LIKE 1"/>
    <property type="match status" value="1"/>
</dbReference>
<dbReference type="HOGENOM" id="CLU_014673_0_1_9"/>
<dbReference type="EMBL" id="CP003179">
    <property type="protein sequence ID" value="AEW03886.1"/>
    <property type="molecule type" value="Genomic_DNA"/>
</dbReference>
<evidence type="ECO:0000259" key="8">
    <source>
        <dbReference type="Pfam" id="PF01416"/>
    </source>
</evidence>
<dbReference type="CDD" id="cd02570">
    <property type="entry name" value="PseudoU_synth_EcTruA"/>
    <property type="match status" value="1"/>
</dbReference>
<organism evidence="9 10">
    <name type="scientific">Sulfobacillus acidophilus (strain ATCC 700253 / DSM 10332 / NAL)</name>
    <dbReference type="NCBI Taxonomy" id="679936"/>
    <lineage>
        <taxon>Bacteria</taxon>
        <taxon>Bacillati</taxon>
        <taxon>Bacillota</taxon>
        <taxon>Clostridia</taxon>
        <taxon>Eubacteriales</taxon>
        <taxon>Clostridiales Family XVII. Incertae Sedis</taxon>
        <taxon>Sulfobacillus</taxon>
    </lineage>
</organism>
<evidence type="ECO:0000256" key="5">
    <source>
        <dbReference type="PIRSR" id="PIRSR001430-1"/>
    </source>
</evidence>
<dbReference type="InterPro" id="IPR020095">
    <property type="entry name" value="PsdUridine_synth_TruA_C"/>
</dbReference>
<dbReference type="Gene3D" id="3.30.70.580">
    <property type="entry name" value="Pseudouridine synthase I, catalytic domain, N-terminal subdomain"/>
    <property type="match status" value="1"/>
</dbReference>
<reference evidence="9 10" key="2">
    <citation type="journal article" date="2012" name="Stand. Genomic Sci.">
        <title>Complete genome sequence of the moderately thermophilic mineral-sulfide-oxidizing firmicute Sulfobacillus acidophilus type strain (NAL(T)).</title>
        <authorList>
            <person name="Anderson I."/>
            <person name="Chertkov O."/>
            <person name="Chen A."/>
            <person name="Saunders E."/>
            <person name="Lapidus A."/>
            <person name="Nolan M."/>
            <person name="Lucas S."/>
            <person name="Hammon N."/>
            <person name="Deshpande S."/>
            <person name="Cheng J.F."/>
            <person name="Han C."/>
            <person name="Tapia R."/>
            <person name="Goodwin L.A."/>
            <person name="Pitluck S."/>
            <person name="Liolios K."/>
            <person name="Pagani I."/>
            <person name="Ivanova N."/>
            <person name="Mikhailova N."/>
            <person name="Pati A."/>
            <person name="Palaniappan K."/>
            <person name="Land M."/>
            <person name="Pan C."/>
            <person name="Rohde M."/>
            <person name="Pukall R."/>
            <person name="Goker M."/>
            <person name="Detter J.C."/>
            <person name="Woyke T."/>
            <person name="Bristow J."/>
            <person name="Eisen J.A."/>
            <person name="Markowitz V."/>
            <person name="Hugenholtz P."/>
            <person name="Kyrpides N.C."/>
            <person name="Klenk H.P."/>
            <person name="Mavromatis K."/>
        </authorList>
    </citation>
    <scope>NUCLEOTIDE SEQUENCE [LARGE SCALE GENOMIC DNA]</scope>
    <source>
        <strain evidence="10">ATCC 700253 / DSM 10332 / NAL</strain>
    </source>
</reference>
<sequence>MNQVLFVVAYDGTDYHGFERQVGLPTIQGILEQTLTRLLGPGVVVGASRTDAGVHAEGQVAVWRGACPIPLNRWADVVNRQLPPDIRVRDPRWVPDGWDPRRQARAKQYGYRIWRGPGPAPLAWRRWVVEWPEPVDWRVLQEAARVAEGVHDFRAFRNEGSSAVTTVRHIYVSRWDAEANGNIWRYRVTGNGFLYRMVRHLVGQMWAAARQGDLETMRAALDRAVKVTEVAPAKGLVLETIWFDEFSSARGY</sequence>
<keyword evidence="2 4" id="KW-0819">tRNA processing</keyword>
<dbReference type="GO" id="GO:0031119">
    <property type="term" value="P:tRNA pseudouridine synthesis"/>
    <property type="evidence" value="ECO:0007669"/>
    <property type="project" value="UniProtKB-UniRule"/>
</dbReference>
<evidence type="ECO:0000313" key="9">
    <source>
        <dbReference type="EMBL" id="AEW03886.1"/>
    </source>
</evidence>
<feature type="binding site" evidence="4 6">
    <location>
        <position position="109"/>
    </location>
    <ligand>
        <name>substrate</name>
    </ligand>
</feature>
<evidence type="ECO:0000256" key="3">
    <source>
        <dbReference type="ARBA" id="ARBA00023235"/>
    </source>
</evidence>
<comment type="subunit">
    <text evidence="4">Homodimer.</text>
</comment>
<dbReference type="GO" id="GO:0160147">
    <property type="term" value="F:tRNA pseudouridine(38-40) synthase activity"/>
    <property type="evidence" value="ECO:0007669"/>
    <property type="project" value="UniProtKB-EC"/>
</dbReference>
<protein>
    <recommendedName>
        <fullName evidence="4">tRNA pseudouridine synthase A</fullName>
        <ecNumber evidence="4">5.4.99.12</ecNumber>
    </recommendedName>
    <alternativeName>
        <fullName evidence="4">tRNA pseudouridine(38-40) synthase</fullName>
    </alternativeName>
    <alternativeName>
        <fullName evidence="4">tRNA pseudouridylate synthase I</fullName>
    </alternativeName>
    <alternativeName>
        <fullName evidence="4">tRNA-uridine isomerase I</fullName>
    </alternativeName>
</protein>
<feature type="domain" description="Pseudouridine synthase I TruA alpha/beta" evidence="8">
    <location>
        <begin position="8"/>
        <end position="89"/>
    </location>
</feature>
<dbReference type="PATRIC" id="fig|679936.5.peg.321"/>
<evidence type="ECO:0000256" key="1">
    <source>
        <dbReference type="ARBA" id="ARBA00009375"/>
    </source>
</evidence>
<dbReference type="InterPro" id="IPR020097">
    <property type="entry name" value="PsdUridine_synth_TruA_a/b_dom"/>
</dbReference>
<dbReference type="InterPro" id="IPR020094">
    <property type="entry name" value="TruA/RsuA/RluB/E/F_N"/>
</dbReference>
<evidence type="ECO:0000256" key="7">
    <source>
        <dbReference type="RuleBase" id="RU003792"/>
    </source>
</evidence>
<accession>G8TXI7</accession>
<reference evidence="10" key="1">
    <citation type="submission" date="2011-12" db="EMBL/GenBank/DDBJ databases">
        <title>The complete genome of chromosome of Sulfobacillus acidophilus DSM 10332.</title>
        <authorList>
            <person name="Lucas S."/>
            <person name="Han J."/>
            <person name="Lapidus A."/>
            <person name="Bruce D."/>
            <person name="Goodwin L."/>
            <person name="Pitluck S."/>
            <person name="Peters L."/>
            <person name="Kyrpides N."/>
            <person name="Mavromatis K."/>
            <person name="Ivanova N."/>
            <person name="Mikhailova N."/>
            <person name="Chertkov O."/>
            <person name="Saunders E."/>
            <person name="Detter J.C."/>
            <person name="Tapia R."/>
            <person name="Han C."/>
            <person name="Land M."/>
            <person name="Hauser L."/>
            <person name="Markowitz V."/>
            <person name="Cheng J.-F."/>
            <person name="Hugenholtz P."/>
            <person name="Woyke T."/>
            <person name="Wu D."/>
            <person name="Pukall R."/>
            <person name="Gehrich-Schroeter G."/>
            <person name="Schneider S."/>
            <person name="Klenk H.-P."/>
            <person name="Eisen J.A."/>
        </authorList>
    </citation>
    <scope>NUCLEOTIDE SEQUENCE [LARGE SCALE GENOMIC DNA]</scope>
    <source>
        <strain evidence="10">ATCC 700253 / DSM 10332 / NAL</strain>
    </source>
</reference>
<dbReference type="Gene3D" id="3.30.70.660">
    <property type="entry name" value="Pseudouridine synthase I, catalytic domain, C-terminal subdomain"/>
    <property type="match status" value="1"/>
</dbReference>
<name>G8TXI7_SULAD</name>
<dbReference type="HAMAP" id="MF_00171">
    <property type="entry name" value="TruA"/>
    <property type="match status" value="1"/>
</dbReference>
<feature type="active site" description="Nucleophile" evidence="4 5">
    <location>
        <position position="51"/>
    </location>
</feature>
<feature type="domain" description="Pseudouridine synthase I TruA alpha/beta" evidence="8">
    <location>
        <begin position="143"/>
        <end position="244"/>
    </location>
</feature>
<dbReference type="AlphaFoldDB" id="G8TXI7"/>
<dbReference type="NCBIfam" id="TIGR00071">
    <property type="entry name" value="hisT_truA"/>
    <property type="match status" value="1"/>
</dbReference>
<evidence type="ECO:0000256" key="2">
    <source>
        <dbReference type="ARBA" id="ARBA00022694"/>
    </source>
</evidence>
<dbReference type="InterPro" id="IPR001406">
    <property type="entry name" value="PsdUridine_synth_TruA"/>
</dbReference>
<comment type="function">
    <text evidence="4">Formation of pseudouridine at positions 38, 39 and 40 in the anticodon stem and loop of transfer RNAs.</text>
</comment>
<dbReference type="KEGG" id="sap:Sulac_0317"/>
<dbReference type="STRING" id="679936.Sulac_0317"/>
<evidence type="ECO:0000256" key="4">
    <source>
        <dbReference type="HAMAP-Rule" id="MF_00171"/>
    </source>
</evidence>
<gene>
    <name evidence="4" type="primary">truA</name>
    <name evidence="9" type="ordered locus">Sulac_0317</name>
</gene>
<dbReference type="SUPFAM" id="SSF55120">
    <property type="entry name" value="Pseudouridine synthase"/>
    <property type="match status" value="1"/>
</dbReference>
<dbReference type="InterPro" id="IPR020103">
    <property type="entry name" value="PsdUridine_synth_cat_dom_sf"/>
</dbReference>
<comment type="similarity">
    <text evidence="1 4 7">Belongs to the tRNA pseudouridine synthase TruA family.</text>
</comment>
<dbReference type="GO" id="GO:0003723">
    <property type="term" value="F:RNA binding"/>
    <property type="evidence" value="ECO:0007669"/>
    <property type="project" value="InterPro"/>
</dbReference>
<comment type="caution">
    <text evidence="4">Lacks conserved residue(s) required for the propagation of feature annotation.</text>
</comment>
<dbReference type="Proteomes" id="UP000005439">
    <property type="component" value="Chromosome"/>
</dbReference>
<keyword evidence="10" id="KW-1185">Reference proteome</keyword>
<dbReference type="Pfam" id="PF01416">
    <property type="entry name" value="PseudoU_synth_1"/>
    <property type="match status" value="2"/>
</dbReference>
<evidence type="ECO:0000256" key="6">
    <source>
        <dbReference type="PIRSR" id="PIRSR001430-2"/>
    </source>
</evidence>
<dbReference type="EC" id="5.4.99.12" evidence="4"/>
<evidence type="ECO:0000313" key="10">
    <source>
        <dbReference type="Proteomes" id="UP000005439"/>
    </source>
</evidence>
<comment type="catalytic activity">
    <reaction evidence="4 7">
        <text>uridine(38/39/40) in tRNA = pseudouridine(38/39/40) in tRNA</text>
        <dbReference type="Rhea" id="RHEA:22376"/>
        <dbReference type="Rhea" id="RHEA-COMP:10085"/>
        <dbReference type="Rhea" id="RHEA-COMP:10087"/>
        <dbReference type="ChEBI" id="CHEBI:65314"/>
        <dbReference type="ChEBI" id="CHEBI:65315"/>
        <dbReference type="EC" id="5.4.99.12"/>
    </reaction>
</comment>
<dbReference type="PIRSF" id="PIRSF001430">
    <property type="entry name" value="tRNA_psdUrid_synth"/>
    <property type="match status" value="1"/>
</dbReference>
<dbReference type="PANTHER" id="PTHR11142">
    <property type="entry name" value="PSEUDOURIDYLATE SYNTHASE"/>
    <property type="match status" value="1"/>
</dbReference>
<proteinExistence type="inferred from homology"/>